<dbReference type="Gene3D" id="3.30.1460.30">
    <property type="entry name" value="YgaC/TfoX-N like chaperone"/>
    <property type="match status" value="1"/>
</dbReference>
<dbReference type="Pfam" id="PF04993">
    <property type="entry name" value="TfoX_N"/>
    <property type="match status" value="1"/>
</dbReference>
<evidence type="ECO:0000313" key="2">
    <source>
        <dbReference type="EMBL" id="QTR53712.1"/>
    </source>
</evidence>
<reference evidence="2" key="1">
    <citation type="submission" date="2021-04" db="EMBL/GenBank/DDBJ databases">
        <title>Genomics, taxonomy and metabolism of representatives of sulfur bacteria of the genus Thiothrix: Thiothrix fructosivorans QT, Thiothrix unzii A1T and three new species, Thiothrix subterranea sp. nov., Thiothrix litoralis sp. nov. and 'Candidatus Thiothrix anitrata' sp. nov.</title>
        <authorList>
            <person name="Ravin N.V."/>
            <person name="Smolyakov D."/>
            <person name="Rudenko T.S."/>
            <person name="Mardanov A.V."/>
            <person name="Beletsky A.V."/>
            <person name="Markov N.D."/>
            <person name="Fomenkov A.I."/>
            <person name="Roberts R.J."/>
            <person name="Karnachuk O.V."/>
            <person name="Novikov A."/>
            <person name="Grabovich M.Y."/>
        </authorList>
    </citation>
    <scope>NUCLEOTIDE SEQUENCE</scope>
    <source>
        <strain evidence="2">A1</strain>
    </source>
</reference>
<proteinExistence type="predicted"/>
<dbReference type="RefSeq" id="WP_210219222.1">
    <property type="nucleotide sequence ID" value="NZ_CP072793.1"/>
</dbReference>
<keyword evidence="3" id="KW-1185">Reference proteome</keyword>
<dbReference type="SUPFAM" id="SSF159894">
    <property type="entry name" value="YgaC/TfoX-N like"/>
    <property type="match status" value="1"/>
</dbReference>
<dbReference type="Proteomes" id="UP000672009">
    <property type="component" value="Chromosome"/>
</dbReference>
<gene>
    <name evidence="2" type="ORF">J9260_01060</name>
</gene>
<accession>A0A975F9F3</accession>
<protein>
    <submittedName>
        <fullName evidence="2">TfoX/Sxy family protein</fullName>
    </submittedName>
</protein>
<dbReference type="KEGG" id="tun:J9260_01060"/>
<evidence type="ECO:0000259" key="1">
    <source>
        <dbReference type="Pfam" id="PF04993"/>
    </source>
</evidence>
<organism evidence="2 3">
    <name type="scientific">Thiothrix unzii</name>
    <dbReference type="NCBI Taxonomy" id="111769"/>
    <lineage>
        <taxon>Bacteria</taxon>
        <taxon>Pseudomonadati</taxon>
        <taxon>Pseudomonadota</taxon>
        <taxon>Gammaproteobacteria</taxon>
        <taxon>Thiotrichales</taxon>
        <taxon>Thiotrichaceae</taxon>
        <taxon>Thiothrix</taxon>
    </lineage>
</organism>
<dbReference type="AlphaFoldDB" id="A0A975F9F3"/>
<sequence length="112" mass="12317">MATELSFVEYVRDQMQGAGQITFRKMFGEYALYCDGKVVALVCDNQVFVKPTAGGRAKLDSITEAPPYPGAKPHFLIGEELDDQRAMAELIRLTASELPLPAPKKAKPKKTT</sequence>
<name>A0A975F9F3_9GAMM</name>
<evidence type="ECO:0000313" key="3">
    <source>
        <dbReference type="Proteomes" id="UP000672009"/>
    </source>
</evidence>
<dbReference type="InterPro" id="IPR007076">
    <property type="entry name" value="TfoX_N"/>
</dbReference>
<feature type="domain" description="TfoX N-terminal" evidence="1">
    <location>
        <begin position="13"/>
        <end position="96"/>
    </location>
</feature>
<dbReference type="EMBL" id="CP072793">
    <property type="protein sequence ID" value="QTR53712.1"/>
    <property type="molecule type" value="Genomic_DNA"/>
</dbReference>